<feature type="compositionally biased region" description="Low complexity" evidence="1">
    <location>
        <begin position="18"/>
        <end position="64"/>
    </location>
</feature>
<feature type="region of interest" description="Disordered" evidence="1">
    <location>
        <begin position="18"/>
        <end position="104"/>
    </location>
</feature>
<reference evidence="4" key="1">
    <citation type="journal article" date="2019" name="Int. J. Syst. Evol. Microbiol.">
        <title>The Global Catalogue of Microorganisms (GCM) 10K type strain sequencing project: providing services to taxonomists for standard genome sequencing and annotation.</title>
        <authorList>
            <consortium name="The Broad Institute Genomics Platform"/>
            <consortium name="The Broad Institute Genome Sequencing Center for Infectious Disease"/>
            <person name="Wu L."/>
            <person name="Ma J."/>
        </authorList>
    </citation>
    <scope>NUCLEOTIDE SEQUENCE [LARGE SCALE GENOMIC DNA]</scope>
    <source>
        <strain evidence="4">KCTC 12848</strain>
    </source>
</reference>
<proteinExistence type="predicted"/>
<evidence type="ECO:0000256" key="2">
    <source>
        <dbReference type="SAM" id="SignalP"/>
    </source>
</evidence>
<keyword evidence="4" id="KW-1185">Reference proteome</keyword>
<organism evidence="3 4">
    <name type="scientific">Saccharothrix xinjiangensis</name>
    <dbReference type="NCBI Taxonomy" id="204798"/>
    <lineage>
        <taxon>Bacteria</taxon>
        <taxon>Bacillati</taxon>
        <taxon>Actinomycetota</taxon>
        <taxon>Actinomycetes</taxon>
        <taxon>Pseudonocardiales</taxon>
        <taxon>Pseudonocardiaceae</taxon>
        <taxon>Saccharothrix</taxon>
    </lineage>
</organism>
<comment type="caution">
    <text evidence="3">The sequence shown here is derived from an EMBL/GenBank/DDBJ whole genome shotgun (WGS) entry which is preliminary data.</text>
</comment>
<protein>
    <submittedName>
        <fullName evidence="3">Uncharacterized protein</fullName>
    </submittedName>
</protein>
<dbReference type="Proteomes" id="UP001595833">
    <property type="component" value="Unassembled WGS sequence"/>
</dbReference>
<evidence type="ECO:0000313" key="4">
    <source>
        <dbReference type="Proteomes" id="UP001595833"/>
    </source>
</evidence>
<sequence>MRNAKVAVALAALALAGCTGSTDPSSGQSPDQSSNPGGTTSSGPSTTLSSGVPTSGSAPGATEPAPAPPPQGSAVPLPGGETPVPTARVDGGTLPDTYERQVSTSADGRTLRVVGLAGGCKTADAEVVAQSADQVRITLVTTYYPPAEGAVCTQELRDVPLNVTLDAPLGDRTVVLESREDTA</sequence>
<dbReference type="EMBL" id="JBHSJB010000002">
    <property type="protein sequence ID" value="MFC5052180.1"/>
    <property type="molecule type" value="Genomic_DNA"/>
</dbReference>
<gene>
    <name evidence="3" type="ORF">ACFPFM_00275</name>
</gene>
<evidence type="ECO:0000313" key="3">
    <source>
        <dbReference type="EMBL" id="MFC5052180.1"/>
    </source>
</evidence>
<keyword evidence="2" id="KW-0732">Signal</keyword>
<feature type="signal peptide" evidence="2">
    <location>
        <begin position="1"/>
        <end position="21"/>
    </location>
</feature>
<evidence type="ECO:0000256" key="1">
    <source>
        <dbReference type="SAM" id="MobiDB-lite"/>
    </source>
</evidence>
<feature type="chain" id="PRO_5045770856" evidence="2">
    <location>
        <begin position="22"/>
        <end position="183"/>
    </location>
</feature>
<dbReference type="RefSeq" id="WP_344042325.1">
    <property type="nucleotide sequence ID" value="NZ_BAAAKE010000033.1"/>
</dbReference>
<accession>A0ABV9XSI5</accession>
<name>A0ABV9XSI5_9PSEU</name>
<dbReference type="PROSITE" id="PS51257">
    <property type="entry name" value="PROKAR_LIPOPROTEIN"/>
    <property type="match status" value="1"/>
</dbReference>